<organism>
    <name type="scientific">Branchiostoma floridae</name>
    <name type="common">Florida lancelet</name>
    <name type="synonym">Amphioxus</name>
    <dbReference type="NCBI Taxonomy" id="7739"/>
    <lineage>
        <taxon>Eukaryota</taxon>
        <taxon>Metazoa</taxon>
        <taxon>Chordata</taxon>
        <taxon>Cephalochordata</taxon>
        <taxon>Leptocardii</taxon>
        <taxon>Amphioxiformes</taxon>
        <taxon>Branchiostomatidae</taxon>
        <taxon>Branchiostoma</taxon>
    </lineage>
</organism>
<reference evidence="3" key="1">
    <citation type="journal article" date="2008" name="Nature">
        <title>The amphioxus genome and the evolution of the chordate karyotype.</title>
        <authorList>
            <consortium name="US DOE Joint Genome Institute (JGI-PGF)"/>
            <person name="Putnam N.H."/>
            <person name="Butts T."/>
            <person name="Ferrier D.E.K."/>
            <person name="Furlong R.F."/>
            <person name="Hellsten U."/>
            <person name="Kawashima T."/>
            <person name="Robinson-Rechavi M."/>
            <person name="Shoguchi E."/>
            <person name="Terry A."/>
            <person name="Yu J.-K."/>
            <person name="Benito-Gutierrez E.L."/>
            <person name="Dubchak I."/>
            <person name="Garcia-Fernandez J."/>
            <person name="Gibson-Brown J.J."/>
            <person name="Grigoriev I.V."/>
            <person name="Horton A.C."/>
            <person name="de Jong P.J."/>
            <person name="Jurka J."/>
            <person name="Kapitonov V.V."/>
            <person name="Kohara Y."/>
            <person name="Kuroki Y."/>
            <person name="Lindquist E."/>
            <person name="Lucas S."/>
            <person name="Osoegawa K."/>
            <person name="Pennacchio L.A."/>
            <person name="Salamov A.A."/>
            <person name="Satou Y."/>
            <person name="Sauka-Spengler T."/>
            <person name="Schmutz J."/>
            <person name="Shin-I T."/>
            <person name="Toyoda A."/>
            <person name="Bronner-Fraser M."/>
            <person name="Fujiyama A."/>
            <person name="Holland L.Z."/>
            <person name="Holland P.W.H."/>
            <person name="Satoh N."/>
            <person name="Rokhsar D.S."/>
        </authorList>
    </citation>
    <scope>NUCLEOTIDE SEQUENCE [LARGE SCALE GENOMIC DNA]</scope>
    <source>
        <strain evidence="3">S238N-H82</strain>
        <tissue evidence="3">Testes</tissue>
    </source>
</reference>
<gene>
    <name evidence="3" type="ORF">BRAFLDRAFT_64644</name>
</gene>
<dbReference type="AlphaFoldDB" id="C3Z6Y2"/>
<evidence type="ECO:0000313" key="3">
    <source>
        <dbReference type="EMBL" id="EEN51578.1"/>
    </source>
</evidence>
<dbReference type="InterPro" id="IPR050952">
    <property type="entry name" value="TRIM-NHL_E3_ligases"/>
</dbReference>
<dbReference type="EMBL" id="GG666590">
    <property type="protein sequence ID" value="EEN51578.1"/>
    <property type="molecule type" value="Genomic_DNA"/>
</dbReference>
<evidence type="ECO:0000256" key="1">
    <source>
        <dbReference type="SAM" id="MobiDB-lite"/>
    </source>
</evidence>
<name>C3Z6Y2_BRAFL</name>
<dbReference type="PANTHER" id="PTHR24104:SF50">
    <property type="entry name" value="SMP-30_GLUCONOLACTONASE_LRE-LIKE REGION DOMAIN-CONTAINING PROTEIN"/>
    <property type="match status" value="1"/>
</dbReference>
<proteinExistence type="predicted"/>
<evidence type="ECO:0000256" key="2">
    <source>
        <dbReference type="SAM" id="Phobius"/>
    </source>
</evidence>
<keyword evidence="2" id="KW-0472">Membrane</keyword>
<feature type="compositionally biased region" description="Low complexity" evidence="1">
    <location>
        <begin position="114"/>
        <end position="126"/>
    </location>
</feature>
<feature type="compositionally biased region" description="Polar residues" evidence="1">
    <location>
        <begin position="136"/>
        <end position="145"/>
    </location>
</feature>
<dbReference type="PANTHER" id="PTHR24104">
    <property type="entry name" value="E3 UBIQUITIN-PROTEIN LIGASE NHLRC1-RELATED"/>
    <property type="match status" value="1"/>
</dbReference>
<keyword evidence="2" id="KW-1133">Transmembrane helix</keyword>
<feature type="region of interest" description="Disordered" evidence="1">
    <location>
        <begin position="111"/>
        <end position="147"/>
    </location>
</feature>
<dbReference type="InParanoid" id="C3Z6Y2"/>
<keyword evidence="2" id="KW-0812">Transmembrane</keyword>
<feature type="transmembrane region" description="Helical" evidence="2">
    <location>
        <begin position="75"/>
        <end position="96"/>
    </location>
</feature>
<dbReference type="SUPFAM" id="SSF101898">
    <property type="entry name" value="NHL repeat"/>
    <property type="match status" value="1"/>
</dbReference>
<dbReference type="Gene3D" id="2.120.10.30">
    <property type="entry name" value="TolB, C-terminal domain"/>
    <property type="match status" value="1"/>
</dbReference>
<dbReference type="InterPro" id="IPR011042">
    <property type="entry name" value="6-blade_b-propeller_TolB-like"/>
</dbReference>
<sequence length="263" mass="27949">MTNLQQRRNNHGGQSTGAATDIKGLATVTKDIIGLPDNPLYNTGVTQQAEEGDSTCAERLCTCGETFSRTRLFRAFIIIIALASCLCAAAATIMYITGTYGKDHLDTSLDEKTTTASSEETSTDTTATDHLKVTATPDTSSSAAQTTTHDDLTTTVLSEVIKTSPQFPHTSNGVLLERTEKQVLVSATIKGVLVDTLGQIVVANEGTGRVDMFTSEGEFVRTVVNTRFPAGIALGPHGHLVVTNRIDNTVTIFPPQGTDSQKA</sequence>
<accession>C3Z6Y2</accession>
<protein>
    <submittedName>
        <fullName evidence="3">Uncharacterized protein</fullName>
    </submittedName>
</protein>